<proteinExistence type="predicted"/>
<keyword evidence="10" id="KW-1185">Reference proteome</keyword>
<keyword evidence="6 8" id="KW-0472">Membrane</keyword>
<evidence type="ECO:0000256" key="1">
    <source>
        <dbReference type="ARBA" id="ARBA00004533"/>
    </source>
</evidence>
<evidence type="ECO:0000256" key="3">
    <source>
        <dbReference type="ARBA" id="ARBA00022519"/>
    </source>
</evidence>
<feature type="transmembrane region" description="Helical" evidence="8">
    <location>
        <begin position="177"/>
        <end position="196"/>
    </location>
</feature>
<feature type="region of interest" description="Disordered" evidence="7">
    <location>
        <begin position="209"/>
        <end position="228"/>
    </location>
</feature>
<evidence type="ECO:0000313" key="10">
    <source>
        <dbReference type="Proteomes" id="UP000201613"/>
    </source>
</evidence>
<evidence type="ECO:0000313" key="9">
    <source>
        <dbReference type="EMBL" id="SMY09536.1"/>
    </source>
</evidence>
<dbReference type="OrthoDB" id="9800207at2"/>
<protein>
    <submittedName>
        <fullName evidence="9">Paraquat-inducible protein A</fullName>
    </submittedName>
</protein>
<organism evidence="9 10">
    <name type="scientific">Flavimaricola marinus</name>
    <dbReference type="NCBI Taxonomy" id="1819565"/>
    <lineage>
        <taxon>Bacteria</taxon>
        <taxon>Pseudomonadati</taxon>
        <taxon>Pseudomonadota</taxon>
        <taxon>Alphaproteobacteria</taxon>
        <taxon>Rhodobacterales</taxon>
        <taxon>Paracoccaceae</taxon>
        <taxon>Flavimaricola</taxon>
    </lineage>
</organism>
<accession>A0A238LKQ5</accession>
<evidence type="ECO:0000256" key="7">
    <source>
        <dbReference type="SAM" id="MobiDB-lite"/>
    </source>
</evidence>
<evidence type="ECO:0000256" key="2">
    <source>
        <dbReference type="ARBA" id="ARBA00022475"/>
    </source>
</evidence>
<evidence type="ECO:0000256" key="6">
    <source>
        <dbReference type="ARBA" id="ARBA00023136"/>
    </source>
</evidence>
<keyword evidence="3" id="KW-0997">Cell inner membrane</keyword>
<evidence type="ECO:0000256" key="4">
    <source>
        <dbReference type="ARBA" id="ARBA00022692"/>
    </source>
</evidence>
<evidence type="ECO:0000256" key="5">
    <source>
        <dbReference type="ARBA" id="ARBA00022989"/>
    </source>
</evidence>
<dbReference type="PANTHER" id="PTHR30462">
    <property type="entry name" value="INTERMEMBRANE TRANSPORT PROTEIN PQIB-RELATED"/>
    <property type="match status" value="1"/>
</dbReference>
<name>A0A238LKQ5_9RHOB</name>
<sequence>MSGTGQLAALTAREAGLVGCRRCTRVWPIERTECGRCGASLESRDPKSLSRVWAWWTVGVMFYFPANLYPMLSTRTLLSTSESTIVGGAIDLIHHGSIGIAVVILVASVLIPMAKFLCIAFLALSARRNTDMSAGSRQHLYELVEYVGRWSMIDVFVVAILSALVQLNVAASINPGPASLSFALSVIFTMLSAQAFDSRLIWDRIEDADKPATPSTGASSPRQEDAYS</sequence>
<dbReference type="AlphaFoldDB" id="A0A238LKQ5"/>
<keyword evidence="4 8" id="KW-0812">Transmembrane</keyword>
<dbReference type="Proteomes" id="UP000201613">
    <property type="component" value="Unassembled WGS sequence"/>
</dbReference>
<dbReference type="EMBL" id="FXZK01000010">
    <property type="protein sequence ID" value="SMY09536.1"/>
    <property type="molecule type" value="Genomic_DNA"/>
</dbReference>
<feature type="transmembrane region" description="Helical" evidence="8">
    <location>
        <begin position="146"/>
        <end position="165"/>
    </location>
</feature>
<dbReference type="PANTHER" id="PTHR30462:SF3">
    <property type="entry name" value="INTERMEMBRANE TRANSPORT PROTEIN PQIA"/>
    <property type="match status" value="1"/>
</dbReference>
<reference evidence="9 10" key="1">
    <citation type="submission" date="2017-05" db="EMBL/GenBank/DDBJ databases">
        <authorList>
            <person name="Song R."/>
            <person name="Chenine A.L."/>
            <person name="Ruprecht R.M."/>
        </authorList>
    </citation>
    <scope>NUCLEOTIDE SEQUENCE [LARGE SCALE GENOMIC DNA]</scope>
    <source>
        <strain evidence="9 10">CECT 8899</strain>
    </source>
</reference>
<dbReference type="RefSeq" id="WP_093993720.1">
    <property type="nucleotide sequence ID" value="NZ_FXZK01000010.1"/>
</dbReference>
<feature type="transmembrane region" description="Helical" evidence="8">
    <location>
        <begin position="52"/>
        <end position="72"/>
    </location>
</feature>
<comment type="subcellular location">
    <subcellularLocation>
        <location evidence="1">Cell inner membrane</location>
    </subcellularLocation>
</comment>
<feature type="transmembrane region" description="Helical" evidence="8">
    <location>
        <begin position="92"/>
        <end position="125"/>
    </location>
</feature>
<keyword evidence="5 8" id="KW-1133">Transmembrane helix</keyword>
<gene>
    <name evidence="9" type="primary">pqiA</name>
    <name evidence="9" type="ORF">LOM8899_03703</name>
</gene>
<keyword evidence="2" id="KW-1003">Cell membrane</keyword>
<dbReference type="Pfam" id="PF04403">
    <property type="entry name" value="PqiA"/>
    <property type="match status" value="1"/>
</dbReference>
<dbReference type="InterPro" id="IPR007498">
    <property type="entry name" value="PqiA-like"/>
</dbReference>
<dbReference type="GO" id="GO:0005886">
    <property type="term" value="C:plasma membrane"/>
    <property type="evidence" value="ECO:0007669"/>
    <property type="project" value="UniProtKB-SubCell"/>
</dbReference>
<evidence type="ECO:0000256" key="8">
    <source>
        <dbReference type="SAM" id="Phobius"/>
    </source>
</evidence>
<dbReference type="InterPro" id="IPR051800">
    <property type="entry name" value="PqiA-PqiB_transport"/>
</dbReference>